<dbReference type="AlphaFoldDB" id="A0A5B9WD14"/>
<sequence length="312" mass="35941">MRIASVTMIGRFPHGIGLHVRNLRWALSGRDHSVIVTFGSYIEQLGLRSDDRVTYIACGEPGDPRRFFPFWKEFPRIVRDRGIDPEWFLFMEQDIWFHAPIEGDPPPGAGEIRAFLPPSEVYHAVLRGGELYHPRVWEGANLVHGPLVHRAIDYGIDFSGHADLFIRADKEDWDRRAGGTISLREYERPDTMDEFTLYCALVEGTRMTHSPRAAHLQGPEALHRLSPEIYEGCGAEKLGRVADQWRDYMCASAAVAVYYIAGNWDREADWRRIQRRYRPEFRSLIPSAREWMEPREYERLERVVAGFSAGPG</sequence>
<reference evidence="1 2" key="1">
    <citation type="submission" date="2019-08" db="EMBL/GenBank/DDBJ databases">
        <title>Deep-cultivation of Planctomycetes and their phenomic and genomic characterization uncovers novel biology.</title>
        <authorList>
            <person name="Wiegand S."/>
            <person name="Jogler M."/>
            <person name="Boedeker C."/>
            <person name="Pinto D."/>
            <person name="Vollmers J."/>
            <person name="Rivas-Marin E."/>
            <person name="Kohn T."/>
            <person name="Peeters S.H."/>
            <person name="Heuer A."/>
            <person name="Rast P."/>
            <person name="Oberbeckmann S."/>
            <person name="Bunk B."/>
            <person name="Jeske O."/>
            <person name="Meyerdierks A."/>
            <person name="Storesund J.E."/>
            <person name="Kallscheuer N."/>
            <person name="Luecker S."/>
            <person name="Lage O.M."/>
            <person name="Pohl T."/>
            <person name="Merkel B.J."/>
            <person name="Hornburger P."/>
            <person name="Mueller R.-W."/>
            <person name="Bruemmer F."/>
            <person name="Labrenz M."/>
            <person name="Spormann A.M."/>
            <person name="Op den Camp H."/>
            <person name="Overmann J."/>
            <person name="Amann R."/>
            <person name="Jetten M.S.M."/>
            <person name="Mascher T."/>
            <person name="Medema M.H."/>
            <person name="Devos D.P."/>
            <person name="Kaster A.-K."/>
            <person name="Ovreas L."/>
            <person name="Rohde M."/>
            <person name="Galperin M.Y."/>
            <person name="Jogler C."/>
        </authorList>
    </citation>
    <scope>NUCLEOTIDE SEQUENCE [LARGE SCALE GENOMIC DNA]</scope>
    <source>
        <strain evidence="1 2">OJF2</strain>
    </source>
</reference>
<dbReference type="RefSeq" id="WP_148597992.1">
    <property type="nucleotide sequence ID" value="NZ_CP042997.1"/>
</dbReference>
<evidence type="ECO:0000313" key="1">
    <source>
        <dbReference type="EMBL" id="QEH38558.1"/>
    </source>
</evidence>
<keyword evidence="2" id="KW-1185">Reference proteome</keyword>
<name>A0A5B9WD14_9BACT</name>
<organism evidence="1 2">
    <name type="scientific">Aquisphaera giovannonii</name>
    <dbReference type="NCBI Taxonomy" id="406548"/>
    <lineage>
        <taxon>Bacteria</taxon>
        <taxon>Pseudomonadati</taxon>
        <taxon>Planctomycetota</taxon>
        <taxon>Planctomycetia</taxon>
        <taxon>Isosphaerales</taxon>
        <taxon>Isosphaeraceae</taxon>
        <taxon>Aquisphaera</taxon>
    </lineage>
</organism>
<accession>A0A5B9WD14</accession>
<proteinExistence type="predicted"/>
<dbReference type="Proteomes" id="UP000324233">
    <property type="component" value="Chromosome"/>
</dbReference>
<dbReference type="KEGG" id="agv:OJF2_71610"/>
<evidence type="ECO:0000313" key="2">
    <source>
        <dbReference type="Proteomes" id="UP000324233"/>
    </source>
</evidence>
<gene>
    <name evidence="1" type="ORF">OJF2_71610</name>
</gene>
<dbReference type="EMBL" id="CP042997">
    <property type="protein sequence ID" value="QEH38558.1"/>
    <property type="molecule type" value="Genomic_DNA"/>
</dbReference>
<protein>
    <submittedName>
        <fullName evidence="1">Uncharacterized protein</fullName>
    </submittedName>
</protein>